<reference evidence="3" key="1">
    <citation type="submission" date="2021-04" db="EMBL/GenBank/DDBJ databases">
        <title>Genome based classification of Actinospica acidithermotolerans sp. nov., an actinobacterium isolated from an Indonesian hot spring.</title>
        <authorList>
            <person name="Kusuma A.B."/>
            <person name="Putra K.E."/>
            <person name="Nafisah S."/>
            <person name="Loh J."/>
            <person name="Nouioui I."/>
            <person name="Goodfellow M."/>
        </authorList>
    </citation>
    <scope>NUCLEOTIDE SEQUENCE</scope>
    <source>
        <strain evidence="3">MGRD01-02</strain>
    </source>
</reference>
<accession>A0A941EE65</accession>
<sequence length="134" mass="14253">MTEQLRCTPSTDSDRRAVLRVRGEVDIATADQFREAALALVRQGNQAVFDVEGAMLLDASGLRVLGAVAREARRLGHPVPVLRGVRPLLAKSLKATGLLDSFIQEPAAPTARVRASGRGHRIAPRGVRATAPAA</sequence>
<dbReference type="CDD" id="cd07043">
    <property type="entry name" value="STAS_anti-anti-sigma_factors"/>
    <property type="match status" value="1"/>
</dbReference>
<evidence type="ECO:0000313" key="3">
    <source>
        <dbReference type="EMBL" id="MBR7828805.1"/>
    </source>
</evidence>
<dbReference type="SUPFAM" id="SSF52091">
    <property type="entry name" value="SpoIIaa-like"/>
    <property type="match status" value="1"/>
</dbReference>
<feature type="domain" description="STAS" evidence="2">
    <location>
        <begin position="18"/>
        <end position="134"/>
    </location>
</feature>
<proteinExistence type="predicted"/>
<gene>
    <name evidence="3" type="ORF">KDK95_21025</name>
</gene>
<evidence type="ECO:0000256" key="1">
    <source>
        <dbReference type="SAM" id="MobiDB-lite"/>
    </source>
</evidence>
<protein>
    <submittedName>
        <fullName evidence="3">Anti-sigma factor antagonist</fullName>
    </submittedName>
</protein>
<dbReference type="Proteomes" id="UP000676325">
    <property type="component" value="Unassembled WGS sequence"/>
</dbReference>
<dbReference type="InterPro" id="IPR002645">
    <property type="entry name" value="STAS_dom"/>
</dbReference>
<dbReference type="Gene3D" id="3.30.750.24">
    <property type="entry name" value="STAS domain"/>
    <property type="match status" value="1"/>
</dbReference>
<comment type="caution">
    <text evidence="3">The sequence shown here is derived from an EMBL/GenBank/DDBJ whole genome shotgun (WGS) entry which is preliminary data.</text>
</comment>
<name>A0A941EE65_9ACTN</name>
<dbReference type="RefSeq" id="WP_212519939.1">
    <property type="nucleotide sequence ID" value="NZ_JAGSOH010000066.1"/>
</dbReference>
<evidence type="ECO:0000313" key="4">
    <source>
        <dbReference type="Proteomes" id="UP000676325"/>
    </source>
</evidence>
<dbReference type="PROSITE" id="PS50801">
    <property type="entry name" value="STAS"/>
    <property type="match status" value="1"/>
</dbReference>
<evidence type="ECO:0000259" key="2">
    <source>
        <dbReference type="PROSITE" id="PS50801"/>
    </source>
</evidence>
<dbReference type="AlphaFoldDB" id="A0A941EE65"/>
<organism evidence="3 4">
    <name type="scientific">Actinospica acidithermotolerans</name>
    <dbReference type="NCBI Taxonomy" id="2828514"/>
    <lineage>
        <taxon>Bacteria</taxon>
        <taxon>Bacillati</taxon>
        <taxon>Actinomycetota</taxon>
        <taxon>Actinomycetes</taxon>
        <taxon>Catenulisporales</taxon>
        <taxon>Actinospicaceae</taxon>
        <taxon>Actinospica</taxon>
    </lineage>
</organism>
<dbReference type="EMBL" id="JAGSOH010000066">
    <property type="protein sequence ID" value="MBR7828805.1"/>
    <property type="molecule type" value="Genomic_DNA"/>
</dbReference>
<dbReference type="InterPro" id="IPR036513">
    <property type="entry name" value="STAS_dom_sf"/>
</dbReference>
<feature type="region of interest" description="Disordered" evidence="1">
    <location>
        <begin position="115"/>
        <end position="134"/>
    </location>
</feature>
<keyword evidence="4" id="KW-1185">Reference proteome</keyword>
<dbReference type="Pfam" id="PF01740">
    <property type="entry name" value="STAS"/>
    <property type="match status" value="1"/>
</dbReference>